<protein>
    <submittedName>
        <fullName evidence="2">Uncharacterized protein</fullName>
    </submittedName>
</protein>
<sequence length="351" mass="39580">MNPNVSQISQSEALNEPLQKFPISGSVQEGLLEALWEASDRHGSMSPYFKYYSKRIQRLRLDGCDGFCADSHADIASIARRILDGASRDEIFEQVAVTEKCPSTSTAADINHGIDMCASLLVMTEIELNGISAGLSGLTAVPWKSGLLKNALAAYFCPQKTLQADRPKLGKVFTARNLNRIAGIEIRWTTNLADHLRLVDDDQVVFIFHCASFLQLQKTLDNSPFPASFLQETLDTLALLFPSSDSETTNWLKSIAKIDPRLLKCGSLRTRERRLENFNYWHDQLVILKQAFDESSPRNISQWWFDRRNGVQWYTFWIAILVFAVTIFFGIVQSIEGALQVYLSYKSIQLG</sequence>
<dbReference type="EMBL" id="JOKZ01000057">
    <property type="protein sequence ID" value="KKP05150.1"/>
    <property type="molecule type" value="Genomic_DNA"/>
</dbReference>
<proteinExistence type="predicted"/>
<evidence type="ECO:0000313" key="3">
    <source>
        <dbReference type="Proteomes" id="UP000034112"/>
    </source>
</evidence>
<keyword evidence="1" id="KW-0472">Membrane</keyword>
<keyword evidence="1" id="KW-0812">Transmembrane</keyword>
<feature type="transmembrane region" description="Helical" evidence="1">
    <location>
        <begin position="314"/>
        <end position="335"/>
    </location>
</feature>
<comment type="caution">
    <text evidence="2">The sequence shown here is derived from an EMBL/GenBank/DDBJ whole genome shotgun (WGS) entry which is preliminary data.</text>
</comment>
<evidence type="ECO:0000313" key="2">
    <source>
        <dbReference type="EMBL" id="KKP05150.1"/>
    </source>
</evidence>
<organism evidence="2 3">
    <name type="scientific">Trichoderma harzianum</name>
    <name type="common">Hypocrea lixii</name>
    <dbReference type="NCBI Taxonomy" id="5544"/>
    <lineage>
        <taxon>Eukaryota</taxon>
        <taxon>Fungi</taxon>
        <taxon>Dikarya</taxon>
        <taxon>Ascomycota</taxon>
        <taxon>Pezizomycotina</taxon>
        <taxon>Sordariomycetes</taxon>
        <taxon>Hypocreomycetidae</taxon>
        <taxon>Hypocreales</taxon>
        <taxon>Hypocreaceae</taxon>
        <taxon>Trichoderma</taxon>
    </lineage>
</organism>
<evidence type="ECO:0000256" key="1">
    <source>
        <dbReference type="SAM" id="Phobius"/>
    </source>
</evidence>
<name>A0A0F9XKZ7_TRIHA</name>
<accession>A0A0F9XKZ7</accession>
<gene>
    <name evidence="2" type="ORF">THAR02_02745</name>
</gene>
<dbReference type="AlphaFoldDB" id="A0A0F9XKZ7"/>
<reference evidence="3" key="1">
    <citation type="journal article" date="2015" name="Genome Announc.">
        <title>Draft whole-genome sequence of the biocontrol agent Trichoderma harzianum T6776.</title>
        <authorList>
            <person name="Baroncelli R."/>
            <person name="Piaggeschi G."/>
            <person name="Fiorini L."/>
            <person name="Bertolini E."/>
            <person name="Zapparata A."/>
            <person name="Pe M.E."/>
            <person name="Sarrocco S."/>
            <person name="Vannacci G."/>
        </authorList>
    </citation>
    <scope>NUCLEOTIDE SEQUENCE [LARGE SCALE GENOMIC DNA]</scope>
    <source>
        <strain evidence="3">T6776</strain>
    </source>
</reference>
<keyword evidence="1" id="KW-1133">Transmembrane helix</keyword>
<dbReference type="OrthoDB" id="5428890at2759"/>
<dbReference type="Proteomes" id="UP000034112">
    <property type="component" value="Unassembled WGS sequence"/>
</dbReference>
<dbReference type="OMA" id="YTFWVAV"/>